<dbReference type="EMBL" id="SOZI01000093">
    <property type="protein sequence ID" value="TNY19511.1"/>
    <property type="molecule type" value="Genomic_DNA"/>
</dbReference>
<evidence type="ECO:0000313" key="3">
    <source>
        <dbReference type="Proteomes" id="UP000311382"/>
    </source>
</evidence>
<feature type="region of interest" description="Disordered" evidence="1">
    <location>
        <begin position="221"/>
        <end position="256"/>
    </location>
</feature>
<feature type="compositionally biased region" description="Pro residues" evidence="1">
    <location>
        <begin position="234"/>
        <end position="254"/>
    </location>
</feature>
<keyword evidence="3" id="KW-1185">Reference proteome</keyword>
<comment type="caution">
    <text evidence="2">The sequence shown here is derived from an EMBL/GenBank/DDBJ whole genome shotgun (WGS) entry which is preliminary data.</text>
</comment>
<name>A0A5C5FUQ1_9BASI</name>
<proteinExistence type="predicted"/>
<evidence type="ECO:0000313" key="2">
    <source>
        <dbReference type="EMBL" id="TNY19511.1"/>
    </source>
</evidence>
<evidence type="ECO:0000256" key="1">
    <source>
        <dbReference type="SAM" id="MobiDB-lite"/>
    </source>
</evidence>
<sequence length="329" mass="32774">MARNEARACARAGGRNSAGIEASWRAVFLARWCVSTGGACEREVGGQGGRTHPPREELLGREGHVLRVFDARAGAHAREGLVMQRRVGVVERVGRRGRVDLGRDGQGAVEGVRMREEQGGDGAVLSKGGNGQLGKGGSARGRQAQGRTRFAAASDSAAVVLHASLLSSTVLASGTLPFSSLVSTPFAAPVSVSVAPSRDTALSGSVPCPAPTPAPGLAAASCSLNRSNSSTSPCAPPPPSPPPAPVPASAPPGPVTAARSLTRRLHCCACSPNSCAPCLRLTPRGPSPSSSEAGAAASPSAGSPGPFELAPAAASSAAGASADGDAYVT</sequence>
<feature type="region of interest" description="Disordered" evidence="1">
    <location>
        <begin position="113"/>
        <end position="148"/>
    </location>
</feature>
<feature type="compositionally biased region" description="Low complexity" evidence="1">
    <location>
        <begin position="221"/>
        <end position="233"/>
    </location>
</feature>
<feature type="region of interest" description="Disordered" evidence="1">
    <location>
        <begin position="284"/>
        <end position="329"/>
    </location>
</feature>
<dbReference type="AlphaFoldDB" id="A0A5C5FUQ1"/>
<protein>
    <submittedName>
        <fullName evidence="2">Uncharacterized protein</fullName>
    </submittedName>
</protein>
<organism evidence="2 3">
    <name type="scientific">Rhodotorula diobovata</name>
    <dbReference type="NCBI Taxonomy" id="5288"/>
    <lineage>
        <taxon>Eukaryota</taxon>
        <taxon>Fungi</taxon>
        <taxon>Dikarya</taxon>
        <taxon>Basidiomycota</taxon>
        <taxon>Pucciniomycotina</taxon>
        <taxon>Microbotryomycetes</taxon>
        <taxon>Sporidiobolales</taxon>
        <taxon>Sporidiobolaceae</taxon>
        <taxon>Rhodotorula</taxon>
    </lineage>
</organism>
<reference evidence="2 3" key="1">
    <citation type="submission" date="2019-03" db="EMBL/GenBank/DDBJ databases">
        <title>Rhodosporidium diobovatum UCD-FST 08-225 genome sequencing, assembly, and annotation.</title>
        <authorList>
            <person name="Fakankun I.U."/>
            <person name="Fristensky B."/>
            <person name="Levin D.B."/>
        </authorList>
    </citation>
    <scope>NUCLEOTIDE SEQUENCE [LARGE SCALE GENOMIC DNA]</scope>
    <source>
        <strain evidence="2 3">UCD-FST 08-225</strain>
    </source>
</reference>
<accession>A0A5C5FUQ1</accession>
<feature type="compositionally biased region" description="Gly residues" evidence="1">
    <location>
        <begin position="128"/>
        <end position="139"/>
    </location>
</feature>
<gene>
    <name evidence="2" type="ORF">DMC30DRAFT_302248</name>
</gene>
<dbReference type="Proteomes" id="UP000311382">
    <property type="component" value="Unassembled WGS sequence"/>
</dbReference>
<feature type="compositionally biased region" description="Low complexity" evidence="1">
    <location>
        <begin position="287"/>
        <end position="329"/>
    </location>
</feature>